<reference evidence="1" key="1">
    <citation type="submission" date="2018-04" db="EMBL/GenBank/DDBJ databases">
        <title>Draft Genome Sequences of Chryseobacterium lactis NCTC11390T isolated from milk, Chryseobacterium oncorhynchi 701B-08T from rainbow trout, and Chryseobacterium viscerum 687B-08T from diseased fish.</title>
        <authorList>
            <person name="Jeong J.-J."/>
            <person name="Lee Y.J."/>
            <person name="Pathiraja D."/>
            <person name="Park B."/>
            <person name="Choi I.-G."/>
            <person name="Kim K.D."/>
        </authorList>
    </citation>
    <scope>NUCLEOTIDE SEQUENCE [LARGE SCALE GENOMIC DNA]</scope>
    <source>
        <strain evidence="1">701B-08</strain>
    </source>
</reference>
<proteinExistence type="predicted"/>
<keyword evidence="2" id="KW-1185">Reference proteome</keyword>
<comment type="caution">
    <text evidence="1">The sequence shown here is derived from an EMBL/GenBank/DDBJ whole genome shotgun (WGS) entry which is preliminary data.</text>
</comment>
<accession>A0A316X3W3</accession>
<dbReference type="EMBL" id="PPEI02000002">
    <property type="protein sequence ID" value="PWN65938.1"/>
    <property type="molecule type" value="Genomic_DNA"/>
</dbReference>
<evidence type="ECO:0000313" key="2">
    <source>
        <dbReference type="Proteomes" id="UP000236182"/>
    </source>
</evidence>
<gene>
    <name evidence="1" type="ORF">C1638_006015</name>
</gene>
<name>A0A316X3W3_9FLAO</name>
<dbReference type="Proteomes" id="UP000236182">
    <property type="component" value="Unassembled WGS sequence"/>
</dbReference>
<dbReference type="AlphaFoldDB" id="A0A316X3W3"/>
<protein>
    <submittedName>
        <fullName evidence="1">Uncharacterized protein</fullName>
    </submittedName>
</protein>
<organism evidence="1 2">
    <name type="scientific">Chryseobacterium oncorhynchi</name>
    <dbReference type="NCBI Taxonomy" id="741074"/>
    <lineage>
        <taxon>Bacteria</taxon>
        <taxon>Pseudomonadati</taxon>
        <taxon>Bacteroidota</taxon>
        <taxon>Flavobacteriia</taxon>
        <taxon>Flavobacteriales</taxon>
        <taxon>Weeksellaceae</taxon>
        <taxon>Chryseobacterium group</taxon>
        <taxon>Chryseobacterium</taxon>
    </lineage>
</organism>
<evidence type="ECO:0000313" key="1">
    <source>
        <dbReference type="EMBL" id="PWN65938.1"/>
    </source>
</evidence>
<sequence length="63" mass="7344">MNKNEKKSILLTPLFINMNANNQIHTSIILLQKITTIVDELIIYKTSHFKNTLVEHRLKISKP</sequence>